<dbReference type="InterPro" id="IPR043128">
    <property type="entry name" value="Rev_trsase/Diguanyl_cyclase"/>
</dbReference>
<dbReference type="Proteomes" id="UP000075243">
    <property type="component" value="Chromosome 11"/>
</dbReference>
<evidence type="ECO:0000313" key="1">
    <source>
        <dbReference type="EMBL" id="KYP54310.1"/>
    </source>
</evidence>
<dbReference type="Gramene" id="C.cajan_00478.t">
    <property type="protein sequence ID" value="C.cajan_00478.t"/>
    <property type="gene ID" value="C.cajan_00478"/>
</dbReference>
<keyword evidence="2" id="KW-1185">Reference proteome</keyword>
<name>A0A151SHJ3_CAJCA</name>
<proteinExistence type="predicted"/>
<dbReference type="PANTHER" id="PTHR24559:SF444">
    <property type="entry name" value="REVERSE TRANSCRIPTASE DOMAIN-CONTAINING PROTEIN"/>
    <property type="match status" value="1"/>
</dbReference>
<gene>
    <name evidence="1" type="ORF">KK1_000495</name>
</gene>
<dbReference type="PANTHER" id="PTHR24559">
    <property type="entry name" value="TRANSPOSON TY3-I GAG-POL POLYPROTEIN"/>
    <property type="match status" value="1"/>
</dbReference>
<sequence>MCVDYTYLNKACLKDAYPLPSIDRLVDGVSDYAILSFLNVYSGYNQIMMYLPVEESTVLFVTKQSNFLLLSSPSSSSGSYFQNEDDCFGINLEEASEED</sequence>
<reference evidence="1 2" key="1">
    <citation type="journal article" date="2012" name="Nat. Biotechnol.">
        <title>Draft genome sequence of pigeonpea (Cajanus cajan), an orphan legume crop of resource-poor farmers.</title>
        <authorList>
            <person name="Varshney R.K."/>
            <person name="Chen W."/>
            <person name="Li Y."/>
            <person name="Bharti A.K."/>
            <person name="Saxena R.K."/>
            <person name="Schlueter J.A."/>
            <person name="Donoghue M.T."/>
            <person name="Azam S."/>
            <person name="Fan G."/>
            <person name="Whaley A.M."/>
            <person name="Farmer A.D."/>
            <person name="Sheridan J."/>
            <person name="Iwata A."/>
            <person name="Tuteja R."/>
            <person name="Penmetsa R.V."/>
            <person name="Wu W."/>
            <person name="Upadhyaya H.D."/>
            <person name="Yang S.P."/>
            <person name="Shah T."/>
            <person name="Saxena K.B."/>
            <person name="Michael T."/>
            <person name="McCombie W.R."/>
            <person name="Yang B."/>
            <person name="Zhang G."/>
            <person name="Yang H."/>
            <person name="Wang J."/>
            <person name="Spillane C."/>
            <person name="Cook D.R."/>
            <person name="May G.D."/>
            <person name="Xu X."/>
            <person name="Jackson S.A."/>
        </authorList>
    </citation>
    <scope>NUCLEOTIDE SEQUENCE [LARGE SCALE GENOMIC DNA]</scope>
    <source>
        <strain evidence="2">cv. Asha</strain>
    </source>
</reference>
<dbReference type="InterPro" id="IPR053134">
    <property type="entry name" value="RNA-dir_DNA_polymerase"/>
</dbReference>
<organism evidence="1 2">
    <name type="scientific">Cajanus cajan</name>
    <name type="common">Pigeon pea</name>
    <name type="synonym">Cajanus indicus</name>
    <dbReference type="NCBI Taxonomy" id="3821"/>
    <lineage>
        <taxon>Eukaryota</taxon>
        <taxon>Viridiplantae</taxon>
        <taxon>Streptophyta</taxon>
        <taxon>Embryophyta</taxon>
        <taxon>Tracheophyta</taxon>
        <taxon>Spermatophyta</taxon>
        <taxon>Magnoliopsida</taxon>
        <taxon>eudicotyledons</taxon>
        <taxon>Gunneridae</taxon>
        <taxon>Pentapetalae</taxon>
        <taxon>rosids</taxon>
        <taxon>fabids</taxon>
        <taxon>Fabales</taxon>
        <taxon>Fabaceae</taxon>
        <taxon>Papilionoideae</taxon>
        <taxon>50 kb inversion clade</taxon>
        <taxon>NPAAA clade</taxon>
        <taxon>indigoferoid/millettioid clade</taxon>
        <taxon>Phaseoleae</taxon>
        <taxon>Cajanus</taxon>
    </lineage>
</organism>
<dbReference type="AlphaFoldDB" id="A0A151SHJ3"/>
<dbReference type="SUPFAM" id="SSF56672">
    <property type="entry name" value="DNA/RNA polymerases"/>
    <property type="match status" value="1"/>
</dbReference>
<protein>
    <submittedName>
        <fullName evidence="1">Transposon Ty3-I Gag-Pol polyprotein</fullName>
    </submittedName>
</protein>
<dbReference type="EMBL" id="CM003613">
    <property type="protein sequence ID" value="KYP54310.1"/>
    <property type="molecule type" value="Genomic_DNA"/>
</dbReference>
<accession>A0A151SHJ3</accession>
<dbReference type="InterPro" id="IPR043502">
    <property type="entry name" value="DNA/RNA_pol_sf"/>
</dbReference>
<evidence type="ECO:0000313" key="2">
    <source>
        <dbReference type="Proteomes" id="UP000075243"/>
    </source>
</evidence>
<dbReference type="Gene3D" id="3.30.70.270">
    <property type="match status" value="1"/>
</dbReference>